<protein>
    <submittedName>
        <fullName evidence="10">Branched-chain amino acid transport system / permease component family protein</fullName>
    </submittedName>
</protein>
<evidence type="ECO:0000313" key="10">
    <source>
        <dbReference type="EMBL" id="CCQ44490.1"/>
    </source>
</evidence>
<evidence type="ECO:0000256" key="5">
    <source>
        <dbReference type="ARBA" id="ARBA00022970"/>
    </source>
</evidence>
<keyword evidence="7 9" id="KW-0472">Membrane</keyword>
<evidence type="ECO:0000256" key="2">
    <source>
        <dbReference type="ARBA" id="ARBA00022448"/>
    </source>
</evidence>
<keyword evidence="11" id="KW-1185">Reference proteome</keyword>
<keyword evidence="4 9" id="KW-0812">Transmembrane</keyword>
<proteinExistence type="inferred from homology"/>
<keyword evidence="5" id="KW-0029">Amino-acid transport</keyword>
<keyword evidence="6 9" id="KW-1133">Transmembrane helix</keyword>
<evidence type="ECO:0000313" key="11">
    <source>
        <dbReference type="Proteomes" id="UP000035722"/>
    </source>
</evidence>
<evidence type="ECO:0000256" key="9">
    <source>
        <dbReference type="SAM" id="Phobius"/>
    </source>
</evidence>
<dbReference type="STRING" id="861266.ARTSIC4J27_416"/>
<keyword evidence="2" id="KW-0813">Transport</keyword>
<dbReference type="PANTHER" id="PTHR11795">
    <property type="entry name" value="BRANCHED-CHAIN AMINO ACID TRANSPORT SYSTEM PERMEASE PROTEIN LIVH"/>
    <property type="match status" value="1"/>
</dbReference>
<dbReference type="OrthoDB" id="3572933at2"/>
<reference evidence="11" key="1">
    <citation type="journal article" date="2014" name="Genome Announc.">
        <title>Genome Sequence of Arthrobacter siccitolerans 4J27, a Xeroprotectant-Producing Desiccation-Tolerant Microorganism.</title>
        <authorList>
            <person name="Manzanera M."/>
            <person name="Santa-Cruz-Calvo L."/>
            <person name="Vilchez J.I."/>
            <person name="Garcia-Fontana C."/>
            <person name="Silva-Castro G.A."/>
            <person name="Calvo C."/>
            <person name="Gonzalez-Lopez J."/>
        </authorList>
    </citation>
    <scope>NUCLEOTIDE SEQUENCE [LARGE SCALE GENOMIC DNA]</scope>
    <source>
        <strain evidence="11">4J27</strain>
    </source>
</reference>
<organism evidence="10 11">
    <name type="scientific">Pseudarthrobacter siccitolerans</name>
    <dbReference type="NCBI Taxonomy" id="861266"/>
    <lineage>
        <taxon>Bacteria</taxon>
        <taxon>Bacillati</taxon>
        <taxon>Actinomycetota</taxon>
        <taxon>Actinomycetes</taxon>
        <taxon>Micrococcales</taxon>
        <taxon>Micrococcaceae</taxon>
        <taxon>Pseudarthrobacter</taxon>
    </lineage>
</organism>
<dbReference type="GO" id="GO:0005886">
    <property type="term" value="C:plasma membrane"/>
    <property type="evidence" value="ECO:0007669"/>
    <property type="project" value="UniProtKB-SubCell"/>
</dbReference>
<dbReference type="AlphaFoldDB" id="A0A024GX42"/>
<sequence>MNVAVQAAVSGLTLGALYGLFALTVVVLWRTAGLVNFAQGSMATLSAFIAYFLLIPLGLPLWVMFLLSLLIGAVLGAVIYTVVLLPRSTGDHYNELFRTMGLSLFIVAFVQRSWGSGEPYPFPSLIGSGSVDVLGFRVQWLQLLTLVIALVLTFAFAAFLRTPRIGLTMRAVASDREVSTILGVRVRFVIMIAWLIVGAIGAAIALLFTPLYSLSSDLMEPFLLKGFAAALLGGLSSFRGAIVAGLIVGVMDAEVAVFLGPEWRDVASFILLLGVLLIRPSGIFGQANTVRV</sequence>
<feature type="transmembrane region" description="Helical" evidence="9">
    <location>
        <begin position="36"/>
        <end position="55"/>
    </location>
</feature>
<dbReference type="GO" id="GO:0006865">
    <property type="term" value="P:amino acid transport"/>
    <property type="evidence" value="ECO:0007669"/>
    <property type="project" value="UniProtKB-KW"/>
</dbReference>
<dbReference type="InterPro" id="IPR001851">
    <property type="entry name" value="ABC_transp_permease"/>
</dbReference>
<evidence type="ECO:0000256" key="8">
    <source>
        <dbReference type="ARBA" id="ARBA00037998"/>
    </source>
</evidence>
<dbReference type="RefSeq" id="WP_050053559.1">
    <property type="nucleotide sequence ID" value="NZ_CAQI01000027.1"/>
</dbReference>
<evidence type="ECO:0000256" key="7">
    <source>
        <dbReference type="ARBA" id="ARBA00023136"/>
    </source>
</evidence>
<keyword evidence="3" id="KW-1003">Cell membrane</keyword>
<dbReference type="Proteomes" id="UP000035722">
    <property type="component" value="Unassembled WGS sequence"/>
</dbReference>
<name>A0A024GX42_9MICC</name>
<comment type="similarity">
    <text evidence="8">Belongs to the binding-protein-dependent transport system permease family. LivHM subfamily.</text>
</comment>
<comment type="subcellular location">
    <subcellularLocation>
        <location evidence="1">Cell membrane</location>
        <topology evidence="1">Multi-pass membrane protein</topology>
    </subcellularLocation>
</comment>
<accession>A0A024GX42</accession>
<dbReference type="InterPro" id="IPR052157">
    <property type="entry name" value="BCAA_transport_permease"/>
</dbReference>
<feature type="transmembrane region" description="Helical" evidence="9">
    <location>
        <begin position="140"/>
        <end position="160"/>
    </location>
</feature>
<evidence type="ECO:0000256" key="6">
    <source>
        <dbReference type="ARBA" id="ARBA00022989"/>
    </source>
</evidence>
<dbReference type="PANTHER" id="PTHR11795:SF451">
    <property type="entry name" value="ABC TRANSPORTER PERMEASE PROTEIN"/>
    <property type="match status" value="1"/>
</dbReference>
<feature type="transmembrane region" description="Helical" evidence="9">
    <location>
        <begin position="61"/>
        <end position="84"/>
    </location>
</feature>
<evidence type="ECO:0000256" key="1">
    <source>
        <dbReference type="ARBA" id="ARBA00004651"/>
    </source>
</evidence>
<feature type="transmembrane region" description="Helical" evidence="9">
    <location>
        <begin position="6"/>
        <end position="29"/>
    </location>
</feature>
<comment type="caution">
    <text evidence="10">The sequence shown here is derived from an EMBL/GenBank/DDBJ whole genome shotgun (WGS) entry which is preliminary data.</text>
</comment>
<evidence type="ECO:0000256" key="4">
    <source>
        <dbReference type="ARBA" id="ARBA00022692"/>
    </source>
</evidence>
<dbReference type="Pfam" id="PF02653">
    <property type="entry name" value="BPD_transp_2"/>
    <property type="match status" value="1"/>
</dbReference>
<feature type="transmembrane region" description="Helical" evidence="9">
    <location>
        <begin position="186"/>
        <end position="208"/>
    </location>
</feature>
<gene>
    <name evidence="10" type="ORF">ARTSIC4J27_416</name>
</gene>
<dbReference type="EMBL" id="CAQI01000027">
    <property type="protein sequence ID" value="CCQ44490.1"/>
    <property type="molecule type" value="Genomic_DNA"/>
</dbReference>
<evidence type="ECO:0000256" key="3">
    <source>
        <dbReference type="ARBA" id="ARBA00022475"/>
    </source>
</evidence>
<dbReference type="CDD" id="cd06582">
    <property type="entry name" value="TM_PBP1_LivH_like"/>
    <property type="match status" value="1"/>
</dbReference>
<dbReference type="GO" id="GO:0022857">
    <property type="term" value="F:transmembrane transporter activity"/>
    <property type="evidence" value="ECO:0007669"/>
    <property type="project" value="InterPro"/>
</dbReference>
<feature type="transmembrane region" description="Helical" evidence="9">
    <location>
        <begin position="228"/>
        <end position="251"/>
    </location>
</feature>